<reference evidence="1 2" key="1">
    <citation type="journal article" date="2021" name="Hortic Res">
        <title>High-quality reference genome and annotation aids understanding of berry development for evergreen blueberry (Vaccinium darrowii).</title>
        <authorList>
            <person name="Yu J."/>
            <person name="Hulse-Kemp A.M."/>
            <person name="Babiker E."/>
            <person name="Staton M."/>
        </authorList>
    </citation>
    <scope>NUCLEOTIDE SEQUENCE [LARGE SCALE GENOMIC DNA]</scope>
    <source>
        <strain evidence="2">cv. NJ 8807/NJ 8810</strain>
        <tissue evidence="1">Young leaf</tissue>
    </source>
</reference>
<keyword evidence="2" id="KW-1185">Reference proteome</keyword>
<protein>
    <submittedName>
        <fullName evidence="1">Uncharacterized protein</fullName>
    </submittedName>
</protein>
<name>A0ACB7YK60_9ERIC</name>
<comment type="caution">
    <text evidence="1">The sequence shown here is derived from an EMBL/GenBank/DDBJ whole genome shotgun (WGS) entry which is preliminary data.</text>
</comment>
<dbReference type="Proteomes" id="UP000828048">
    <property type="component" value="Chromosome 11"/>
</dbReference>
<organism evidence="1 2">
    <name type="scientific">Vaccinium darrowii</name>
    <dbReference type="NCBI Taxonomy" id="229202"/>
    <lineage>
        <taxon>Eukaryota</taxon>
        <taxon>Viridiplantae</taxon>
        <taxon>Streptophyta</taxon>
        <taxon>Embryophyta</taxon>
        <taxon>Tracheophyta</taxon>
        <taxon>Spermatophyta</taxon>
        <taxon>Magnoliopsida</taxon>
        <taxon>eudicotyledons</taxon>
        <taxon>Gunneridae</taxon>
        <taxon>Pentapetalae</taxon>
        <taxon>asterids</taxon>
        <taxon>Ericales</taxon>
        <taxon>Ericaceae</taxon>
        <taxon>Vaccinioideae</taxon>
        <taxon>Vaccinieae</taxon>
        <taxon>Vaccinium</taxon>
    </lineage>
</organism>
<dbReference type="EMBL" id="CM037161">
    <property type="protein sequence ID" value="KAH7853915.1"/>
    <property type="molecule type" value="Genomic_DNA"/>
</dbReference>
<gene>
    <name evidence="1" type="ORF">Vadar_008022</name>
</gene>
<evidence type="ECO:0000313" key="2">
    <source>
        <dbReference type="Proteomes" id="UP000828048"/>
    </source>
</evidence>
<evidence type="ECO:0000313" key="1">
    <source>
        <dbReference type="EMBL" id="KAH7853915.1"/>
    </source>
</evidence>
<proteinExistence type="predicted"/>
<sequence>MANDGHGSTHSGDKDHGVQALWAAVEAQEQRYAQRLDGIECMMREIQQAVAGLGIGGTRNHNHNRDRANEMARGRPIAGHIPASPRRAYVDSSSDEDLEAFIEEDNGGRRNQNRDEHNSHDFRVKIDLPCFNGHLHVESFIDWLLKVENFFDYMQIPEDQQAECANTLQKKEAKGYKASWDDDSDDSSDGGFVAPRYSVLIANMKSPMFRKIVDLSTTLSDDSNYVSTNEDCEKSDDDIRFYS</sequence>
<accession>A0ACB7YK60</accession>